<organism evidence="2 3">
    <name type="scientific">Streptomyces spinoverrucosus</name>
    <dbReference type="NCBI Taxonomy" id="284043"/>
    <lineage>
        <taxon>Bacteria</taxon>
        <taxon>Bacillati</taxon>
        <taxon>Actinomycetota</taxon>
        <taxon>Actinomycetes</taxon>
        <taxon>Kitasatosporales</taxon>
        <taxon>Streptomycetaceae</taxon>
        <taxon>Streptomyces</taxon>
    </lineage>
</organism>
<feature type="compositionally biased region" description="Basic and acidic residues" evidence="1">
    <location>
        <begin position="1"/>
        <end position="11"/>
    </location>
</feature>
<comment type="caution">
    <text evidence="2">The sequence shown here is derived from an EMBL/GenBank/DDBJ whole genome shotgun (WGS) entry which is preliminary data.</text>
</comment>
<feature type="compositionally biased region" description="Basic and acidic residues" evidence="1">
    <location>
        <begin position="39"/>
        <end position="48"/>
    </location>
</feature>
<evidence type="ECO:0000313" key="2">
    <source>
        <dbReference type="EMBL" id="GEC08864.1"/>
    </source>
</evidence>
<reference evidence="2 3" key="1">
    <citation type="submission" date="2019-06" db="EMBL/GenBank/DDBJ databases">
        <title>Whole genome shotgun sequence of Streptomyces spinoverrucosus NBRC 14228.</title>
        <authorList>
            <person name="Hosoyama A."/>
            <person name="Uohara A."/>
            <person name="Ohji S."/>
            <person name="Ichikawa N."/>
        </authorList>
    </citation>
    <scope>NUCLEOTIDE SEQUENCE [LARGE SCALE GENOMIC DNA]</scope>
    <source>
        <strain evidence="2 3">NBRC 14228</strain>
    </source>
</reference>
<evidence type="ECO:0000313" key="3">
    <source>
        <dbReference type="Proteomes" id="UP000317881"/>
    </source>
</evidence>
<name>A0A4Y3VPM0_9ACTN</name>
<evidence type="ECO:0000256" key="1">
    <source>
        <dbReference type="SAM" id="MobiDB-lite"/>
    </source>
</evidence>
<dbReference type="Proteomes" id="UP000317881">
    <property type="component" value="Unassembled WGS sequence"/>
</dbReference>
<gene>
    <name evidence="2" type="ORF">SSP24_65190</name>
</gene>
<protein>
    <submittedName>
        <fullName evidence="2">Uncharacterized protein</fullName>
    </submittedName>
</protein>
<feature type="region of interest" description="Disordered" evidence="1">
    <location>
        <begin position="1"/>
        <end position="48"/>
    </location>
</feature>
<keyword evidence="3" id="KW-1185">Reference proteome</keyword>
<dbReference type="AlphaFoldDB" id="A0A4Y3VPM0"/>
<accession>A0A4Y3VPM0</accession>
<proteinExistence type="predicted"/>
<sequence>MVDAGQHEHRVTGQGGVHGLLNRLTRRHHVGPVGGRGRGGTDERAEQRGRACEIRNMAFCHMPKARSASADYRPDAPFDGVSLRRGKYGLGPGTLRARAQPALVIGDRG</sequence>
<dbReference type="EMBL" id="BJND01000059">
    <property type="protein sequence ID" value="GEC08864.1"/>
    <property type="molecule type" value="Genomic_DNA"/>
</dbReference>